<keyword evidence="7" id="KW-0067">ATP-binding</keyword>
<keyword evidence="3" id="KW-0597">Phosphoprotein</keyword>
<evidence type="ECO:0000313" key="9">
    <source>
        <dbReference type="Proteomes" id="UP000249577"/>
    </source>
</evidence>
<organism evidence="8 9">
    <name type="scientific">Ancylobacter novellus</name>
    <name type="common">Thiobacillus novellus</name>
    <dbReference type="NCBI Taxonomy" id="921"/>
    <lineage>
        <taxon>Bacteria</taxon>
        <taxon>Pseudomonadati</taxon>
        <taxon>Pseudomonadota</taxon>
        <taxon>Alphaproteobacteria</taxon>
        <taxon>Hyphomicrobiales</taxon>
        <taxon>Xanthobacteraceae</taxon>
        <taxon>Ancylobacter</taxon>
    </lineage>
</organism>
<evidence type="ECO:0000256" key="4">
    <source>
        <dbReference type="ARBA" id="ARBA00022679"/>
    </source>
</evidence>
<dbReference type="PANTHER" id="PTHR41523:SF8">
    <property type="entry name" value="ETHYLENE RESPONSE SENSOR PROTEIN"/>
    <property type="match status" value="1"/>
</dbReference>
<evidence type="ECO:0000256" key="5">
    <source>
        <dbReference type="ARBA" id="ARBA00022741"/>
    </source>
</evidence>
<dbReference type="EMBL" id="QFPN01000007">
    <property type="protein sequence ID" value="PZQ13689.1"/>
    <property type="molecule type" value="Genomic_DNA"/>
</dbReference>
<accession>A0A2W5KCD7</accession>
<dbReference type="GO" id="GO:0004673">
    <property type="term" value="F:protein histidine kinase activity"/>
    <property type="evidence" value="ECO:0007669"/>
    <property type="project" value="UniProtKB-EC"/>
</dbReference>
<dbReference type="EC" id="2.7.13.3" evidence="2"/>
<name>A0A2W5KCD7_ANCNO</name>
<dbReference type="Gene3D" id="3.30.565.10">
    <property type="entry name" value="Histidine kinase-like ATPase, C-terminal domain"/>
    <property type="match status" value="1"/>
</dbReference>
<proteinExistence type="predicted"/>
<evidence type="ECO:0000256" key="2">
    <source>
        <dbReference type="ARBA" id="ARBA00012438"/>
    </source>
</evidence>
<protein>
    <recommendedName>
        <fullName evidence="2">histidine kinase</fullName>
        <ecNumber evidence="2">2.7.13.3</ecNumber>
    </recommendedName>
</protein>
<dbReference type="Proteomes" id="UP000249577">
    <property type="component" value="Unassembled WGS sequence"/>
</dbReference>
<dbReference type="GO" id="GO:0005524">
    <property type="term" value="F:ATP binding"/>
    <property type="evidence" value="ECO:0007669"/>
    <property type="project" value="UniProtKB-KW"/>
</dbReference>
<evidence type="ECO:0000313" key="8">
    <source>
        <dbReference type="EMBL" id="PZQ13689.1"/>
    </source>
</evidence>
<reference evidence="8 9" key="1">
    <citation type="submission" date="2017-08" db="EMBL/GenBank/DDBJ databases">
        <title>Infants hospitalized years apart are colonized by the same room-sourced microbial strains.</title>
        <authorList>
            <person name="Brooks B."/>
            <person name="Olm M.R."/>
            <person name="Firek B.A."/>
            <person name="Baker R."/>
            <person name="Thomas B.C."/>
            <person name="Morowitz M.J."/>
            <person name="Banfield J.F."/>
        </authorList>
    </citation>
    <scope>NUCLEOTIDE SEQUENCE [LARGE SCALE GENOMIC DNA]</scope>
    <source>
        <strain evidence="8">S2_005_003_R2_43</strain>
    </source>
</reference>
<evidence type="ECO:0000256" key="3">
    <source>
        <dbReference type="ARBA" id="ARBA00022553"/>
    </source>
</evidence>
<sequence>MTCDVRHKAFGRGQLSVGRDAVTTFALLLHELATNSVKYGALSAIGGSVTLRWKSDGQALDLSWIETGGPPVSTSRNRSGFGSEMIDRSLRSVGGSIERNWSVGGLVVELSMPRATLN</sequence>
<keyword evidence="5" id="KW-0547">Nucleotide-binding</keyword>
<dbReference type="SUPFAM" id="SSF55874">
    <property type="entry name" value="ATPase domain of HSP90 chaperone/DNA topoisomerase II/histidine kinase"/>
    <property type="match status" value="1"/>
</dbReference>
<comment type="caution">
    <text evidence="8">The sequence shown here is derived from an EMBL/GenBank/DDBJ whole genome shotgun (WGS) entry which is preliminary data.</text>
</comment>
<comment type="catalytic activity">
    <reaction evidence="1">
        <text>ATP + protein L-histidine = ADP + protein N-phospho-L-histidine.</text>
        <dbReference type="EC" id="2.7.13.3"/>
    </reaction>
</comment>
<dbReference type="InterPro" id="IPR036890">
    <property type="entry name" value="HATPase_C_sf"/>
</dbReference>
<dbReference type="PANTHER" id="PTHR41523">
    <property type="entry name" value="TWO-COMPONENT SYSTEM SENSOR PROTEIN"/>
    <property type="match status" value="1"/>
</dbReference>
<evidence type="ECO:0000256" key="1">
    <source>
        <dbReference type="ARBA" id="ARBA00000085"/>
    </source>
</evidence>
<gene>
    <name evidence="8" type="ORF">DI565_14200</name>
</gene>
<keyword evidence="4" id="KW-0808">Transferase</keyword>
<evidence type="ECO:0000256" key="7">
    <source>
        <dbReference type="ARBA" id="ARBA00022840"/>
    </source>
</evidence>
<evidence type="ECO:0000256" key="6">
    <source>
        <dbReference type="ARBA" id="ARBA00022777"/>
    </source>
</evidence>
<dbReference type="AlphaFoldDB" id="A0A2W5KCD7"/>
<keyword evidence="6" id="KW-0418">Kinase</keyword>